<keyword evidence="1" id="KW-1133">Transmembrane helix</keyword>
<evidence type="ECO:0000313" key="3">
    <source>
        <dbReference type="EMBL" id="CAF1595459.1"/>
    </source>
</evidence>
<feature type="transmembrane region" description="Helical" evidence="1">
    <location>
        <begin position="39"/>
        <end position="57"/>
    </location>
</feature>
<name>A0A813TGR2_ADIRI</name>
<organism evidence="2 5">
    <name type="scientific">Adineta ricciae</name>
    <name type="common">Rotifer</name>
    <dbReference type="NCBI Taxonomy" id="249248"/>
    <lineage>
        <taxon>Eukaryota</taxon>
        <taxon>Metazoa</taxon>
        <taxon>Spiralia</taxon>
        <taxon>Gnathifera</taxon>
        <taxon>Rotifera</taxon>
        <taxon>Eurotatoria</taxon>
        <taxon>Bdelloidea</taxon>
        <taxon>Adinetida</taxon>
        <taxon>Adinetidae</taxon>
        <taxon>Adineta</taxon>
    </lineage>
</organism>
<feature type="transmembrane region" description="Helical" evidence="1">
    <location>
        <begin position="104"/>
        <end position="129"/>
    </location>
</feature>
<proteinExistence type="predicted"/>
<evidence type="ECO:0000313" key="2">
    <source>
        <dbReference type="EMBL" id="CAF0809525.1"/>
    </source>
</evidence>
<dbReference type="OrthoDB" id="10038542at2759"/>
<evidence type="ECO:0000313" key="4">
    <source>
        <dbReference type="Proteomes" id="UP000663828"/>
    </source>
</evidence>
<feature type="transmembrane region" description="Helical" evidence="1">
    <location>
        <begin position="141"/>
        <end position="166"/>
    </location>
</feature>
<evidence type="ECO:0000256" key="1">
    <source>
        <dbReference type="SAM" id="Phobius"/>
    </source>
</evidence>
<dbReference type="EMBL" id="CAJNOR010006441">
    <property type="protein sequence ID" value="CAF1595459.1"/>
    <property type="molecule type" value="Genomic_DNA"/>
</dbReference>
<sequence length="183" mass="21173">MRYQRLSEDSSMIVTETGESQVVSSSLHSDRNVRQTRKLLLIFLVIQWISSIVLFGIDSYLLAKDIDVDHRLGLRFLVPIALSFIYYTSGLVAVYLIHHLGIYVFAWLGFLQYVSLCFEVLLDLIVVVRHPSHDRENKVDVTITLTIAMISLFQTILMVITMKLTFHLLRLMKNFQRAVLEQI</sequence>
<accession>A0A813TGR2</accession>
<dbReference type="Proteomes" id="UP000663852">
    <property type="component" value="Unassembled WGS sequence"/>
</dbReference>
<comment type="caution">
    <text evidence="2">The sequence shown here is derived from an EMBL/GenBank/DDBJ whole genome shotgun (WGS) entry which is preliminary data.</text>
</comment>
<reference evidence="2" key="1">
    <citation type="submission" date="2021-02" db="EMBL/GenBank/DDBJ databases">
        <authorList>
            <person name="Nowell W R."/>
        </authorList>
    </citation>
    <scope>NUCLEOTIDE SEQUENCE</scope>
</reference>
<protein>
    <submittedName>
        <fullName evidence="2">Uncharacterized protein</fullName>
    </submittedName>
</protein>
<keyword evidence="1" id="KW-0812">Transmembrane</keyword>
<dbReference type="EMBL" id="CAJNOJ010000014">
    <property type="protein sequence ID" value="CAF0809525.1"/>
    <property type="molecule type" value="Genomic_DNA"/>
</dbReference>
<dbReference type="Proteomes" id="UP000663828">
    <property type="component" value="Unassembled WGS sequence"/>
</dbReference>
<gene>
    <name evidence="2" type="ORF">EDS130_LOCUS5277</name>
    <name evidence="3" type="ORF">XAT740_LOCUS47045</name>
</gene>
<keyword evidence="1" id="KW-0472">Membrane</keyword>
<feature type="transmembrane region" description="Helical" evidence="1">
    <location>
        <begin position="77"/>
        <end position="97"/>
    </location>
</feature>
<dbReference type="AlphaFoldDB" id="A0A813TGR2"/>
<evidence type="ECO:0000313" key="5">
    <source>
        <dbReference type="Proteomes" id="UP000663852"/>
    </source>
</evidence>
<keyword evidence="4" id="KW-1185">Reference proteome</keyword>